<feature type="transmembrane region" description="Helical" evidence="1">
    <location>
        <begin position="78"/>
        <end position="98"/>
    </location>
</feature>
<evidence type="ECO:0000313" key="3">
    <source>
        <dbReference type="Proteomes" id="UP000245697"/>
    </source>
</evidence>
<feature type="transmembrane region" description="Helical" evidence="1">
    <location>
        <begin position="6"/>
        <end position="27"/>
    </location>
</feature>
<evidence type="ECO:0000313" key="2">
    <source>
        <dbReference type="EMBL" id="PWK48929.1"/>
    </source>
</evidence>
<keyword evidence="1" id="KW-0812">Transmembrane</keyword>
<dbReference type="AlphaFoldDB" id="A0A316FKB4"/>
<dbReference type="OrthoDB" id="9842146at2"/>
<keyword evidence="1" id="KW-1133">Transmembrane helix</keyword>
<keyword evidence="3" id="KW-1185">Reference proteome</keyword>
<keyword evidence="1" id="KW-0472">Membrane</keyword>
<protein>
    <submittedName>
        <fullName evidence="2">Uncharacterized protein</fullName>
    </submittedName>
</protein>
<sequence>MIELSTVLVLAGIALILCGVGVTIMQLRPGETGIGLLRGGNAETRRAVRRAIREGETEDPGVDRLARAALQAMVPPRWARYLFATMLALAVLLLATGSHTVTDIAVRTSQVLLWSGLLVLNVVNQRRFDNYRGLRPVRADRDTTSASDRAGPA</sequence>
<comment type="caution">
    <text evidence="2">The sequence shown here is derived from an EMBL/GenBank/DDBJ whole genome shotgun (WGS) entry which is preliminary data.</text>
</comment>
<evidence type="ECO:0000256" key="1">
    <source>
        <dbReference type="SAM" id="Phobius"/>
    </source>
</evidence>
<dbReference type="Proteomes" id="UP000245697">
    <property type="component" value="Unassembled WGS sequence"/>
</dbReference>
<dbReference type="RefSeq" id="WP_146246259.1">
    <property type="nucleotide sequence ID" value="NZ_BONA01000036.1"/>
</dbReference>
<gene>
    <name evidence="2" type="ORF">BC793_105280</name>
</gene>
<proteinExistence type="predicted"/>
<dbReference type="EMBL" id="QGGR01000005">
    <property type="protein sequence ID" value="PWK48929.1"/>
    <property type="molecule type" value="Genomic_DNA"/>
</dbReference>
<reference evidence="2 3" key="1">
    <citation type="submission" date="2018-05" db="EMBL/GenBank/DDBJ databases">
        <title>Genomic Encyclopedia of Archaeal and Bacterial Type Strains, Phase II (KMG-II): from individual species to whole genera.</title>
        <authorList>
            <person name="Goeker M."/>
        </authorList>
    </citation>
    <scope>NUCLEOTIDE SEQUENCE [LARGE SCALE GENOMIC DNA]</scope>
    <source>
        <strain evidence="2 3">DSM 45184</strain>
    </source>
</reference>
<organism evidence="2 3">
    <name type="scientific">Actinoplanes xinjiangensis</name>
    <dbReference type="NCBI Taxonomy" id="512350"/>
    <lineage>
        <taxon>Bacteria</taxon>
        <taxon>Bacillati</taxon>
        <taxon>Actinomycetota</taxon>
        <taxon>Actinomycetes</taxon>
        <taxon>Micromonosporales</taxon>
        <taxon>Micromonosporaceae</taxon>
        <taxon>Actinoplanes</taxon>
    </lineage>
</organism>
<accession>A0A316FKB4</accession>
<name>A0A316FKB4_9ACTN</name>